<comment type="caution">
    <text evidence="3">The sequence shown here is derived from an EMBL/GenBank/DDBJ whole genome shotgun (WGS) entry which is preliminary data.</text>
</comment>
<feature type="region of interest" description="Disordered" evidence="1">
    <location>
        <begin position="459"/>
        <end position="530"/>
    </location>
</feature>
<feature type="compositionally biased region" description="Acidic residues" evidence="1">
    <location>
        <begin position="459"/>
        <end position="489"/>
    </location>
</feature>
<feature type="transmembrane region" description="Helical" evidence="2">
    <location>
        <begin position="734"/>
        <end position="763"/>
    </location>
</feature>
<evidence type="ECO:0000313" key="3">
    <source>
        <dbReference type="EMBL" id="KAG9396147.1"/>
    </source>
</evidence>
<feature type="compositionally biased region" description="Pro residues" evidence="1">
    <location>
        <begin position="334"/>
        <end position="350"/>
    </location>
</feature>
<evidence type="ECO:0000313" key="4">
    <source>
        <dbReference type="Proteomes" id="UP000717585"/>
    </source>
</evidence>
<feature type="region of interest" description="Disordered" evidence="1">
    <location>
        <begin position="626"/>
        <end position="659"/>
    </location>
</feature>
<evidence type="ECO:0000256" key="1">
    <source>
        <dbReference type="SAM" id="MobiDB-lite"/>
    </source>
</evidence>
<name>A0A8J6BF40_9EUKA</name>
<proteinExistence type="predicted"/>
<keyword evidence="4" id="KW-1185">Reference proteome</keyword>
<feature type="compositionally biased region" description="Basic and acidic residues" evidence="1">
    <location>
        <begin position="626"/>
        <end position="635"/>
    </location>
</feature>
<accession>A0A8J6BF40</accession>
<feature type="region of interest" description="Disordered" evidence="1">
    <location>
        <begin position="317"/>
        <end position="377"/>
    </location>
</feature>
<organism evidence="3 4">
    <name type="scientific">Carpediemonas membranifera</name>
    <dbReference type="NCBI Taxonomy" id="201153"/>
    <lineage>
        <taxon>Eukaryota</taxon>
        <taxon>Metamonada</taxon>
        <taxon>Carpediemonas-like organisms</taxon>
        <taxon>Carpediemonas</taxon>
    </lineage>
</organism>
<sequence>MERYMNRTDTTEEDVQWEERDFIPLMKCIRELYNREGPFKDNRIPRMTVIAKLLSSSFNLSPKVTSHDQYINAAIDHDFITGDPRGQWIECRALVPQAVLSPAAAVVEDSVFARFVSVVENALKDGLGQSDSSGNKWITFADATRLVKDAGLVHQIQPLFRTFNNFIDTAKAMNVIDVSTNRSQICLCSKDNPVMPMATAPSADAAVQPTSAEPCCTVYDDEGLAQLRRDVHQKLLGELKTALESTCTKAYPLSDLSNRIRAWKDVRQTLDLLGLQRRKDIILEACEAGLMVLREGTEEDGPEQVGRELLALPATPYTAPKVPQPAAQGQEQPTPAPAPVPAPAPAPQPAPVAETPEEDEVVIETEDEEAAEKELSTAATHADPFTAFEVILRHIAEPGMPIQLCELKSVMKRDYRNFSKSVLGANYKSFSLFLDAAQERGLIALTEDTVTLLAKDEDVVAEQEEEVERETEEVQAEAEEEEQQPEEPVVEVHEEPKKAPEPEPVREPAEPTPAPLQAPAPVETAKPAPAPVSADAHFATQVRPFFPALVRSINDTADSPGCAVPLAALAPCFNQFAPRVRQIEGYKLLKLCEAAQDEGIVKVLLPSATRKVHYIKLKKNFVKEKKPVKQPKVEPKPAPAATPAPAPVHAPAPVPAPLPAPFQEPAPAPVVAQPPALTPAAQPAPAPLADAAQLVSSAVAAVPQATGLINTVAATMTSLISSNGQTDNVMLAKVLLAVGAGILLGQSPTTLAFALIGLALVLFHRAGYSITGPRRE</sequence>
<protein>
    <submittedName>
        <fullName evidence="3">Uncharacterized protein</fullName>
    </submittedName>
</protein>
<dbReference type="EMBL" id="JAHDYR010000007">
    <property type="protein sequence ID" value="KAG9396147.1"/>
    <property type="molecule type" value="Genomic_DNA"/>
</dbReference>
<keyword evidence="2" id="KW-0812">Transmembrane</keyword>
<reference evidence="3" key="1">
    <citation type="submission" date="2021-05" db="EMBL/GenBank/DDBJ databases">
        <title>A free-living protist that lacks canonical eukaryotic 1 DNA replication and segregation systems.</title>
        <authorList>
            <person name="Salas-Leiva D.E."/>
            <person name="Tromer E.C."/>
            <person name="Curtis B.A."/>
            <person name="Jerlstrom-Hultqvist J."/>
            <person name="Kolisko M."/>
            <person name="Yi Z."/>
            <person name="Salas-Leiva J.S."/>
            <person name="Gallot-Lavallee L."/>
            <person name="Kops G.J.P.L."/>
            <person name="Archibald J.M."/>
            <person name="Simpson A.G.B."/>
            <person name="Roger A.J."/>
        </authorList>
    </citation>
    <scope>NUCLEOTIDE SEQUENCE</scope>
    <source>
        <strain evidence="3">BICM</strain>
    </source>
</reference>
<dbReference type="PANTHER" id="PTHR48148:SF3">
    <property type="entry name" value="KERATINOCYTE PROLINE-RICH PROTEIN"/>
    <property type="match status" value="1"/>
</dbReference>
<feature type="compositionally biased region" description="Basic and acidic residues" evidence="1">
    <location>
        <begin position="490"/>
        <end position="509"/>
    </location>
</feature>
<dbReference type="Proteomes" id="UP000717585">
    <property type="component" value="Unassembled WGS sequence"/>
</dbReference>
<gene>
    <name evidence="3" type="ORF">J8273_2499</name>
</gene>
<keyword evidence="2" id="KW-0472">Membrane</keyword>
<feature type="compositionally biased region" description="Pro residues" evidence="1">
    <location>
        <begin position="636"/>
        <end position="659"/>
    </location>
</feature>
<dbReference type="PANTHER" id="PTHR48148">
    <property type="entry name" value="KERATINOCYTE PROLINE-RICH PROTEIN"/>
    <property type="match status" value="1"/>
</dbReference>
<feature type="compositionally biased region" description="Acidic residues" evidence="1">
    <location>
        <begin position="355"/>
        <end position="371"/>
    </location>
</feature>
<keyword evidence="2" id="KW-1133">Transmembrane helix</keyword>
<evidence type="ECO:0000256" key="2">
    <source>
        <dbReference type="SAM" id="Phobius"/>
    </source>
</evidence>
<dbReference type="AlphaFoldDB" id="A0A8J6BF40"/>